<evidence type="ECO:0000256" key="5">
    <source>
        <dbReference type="ARBA" id="ARBA00022777"/>
    </source>
</evidence>
<dbReference type="InterPro" id="IPR036890">
    <property type="entry name" value="HATPase_C_sf"/>
</dbReference>
<comment type="caution">
    <text evidence="10">The sequence shown here is derived from an EMBL/GenBank/DDBJ whole genome shotgun (WGS) entry which is preliminary data.</text>
</comment>
<dbReference type="InterPro" id="IPR005467">
    <property type="entry name" value="His_kinase_dom"/>
</dbReference>
<feature type="transmembrane region" description="Helical" evidence="8">
    <location>
        <begin position="293"/>
        <end position="314"/>
    </location>
</feature>
<sequence>MTRNRMTFIFILVMLIGIGLTLLIRHQSINPIVTVKQGEASLLSSSIDEEILRLDGSWRYESGIVSNVDRRSYRTIPFTTPYKESTYEIDLSLPEGTYALLIPASLSSSTILIDGSSVDTTRIGNNRLGEQPSLLLLNDKTREFRLTIQHTSEAGNSLPVEESILVGPLHQIMTAQNAYTGYEFFMLLISLLIAMFYAIVYLFHRNERLYGYGTAFFLLTSFSIMSRDGVWISDSDKLTLGLALLSIIMLIEFARCLERVSFDRFLAILRYPLYGLTALAIVLPGSVYNVFEYFVWIVVLFITFFWVGLNIGWLLEKHKSMNTLELLTFTLAQIIGYIGIMMSTFIVSSNQQLYANTFMIIYFLLMFLLLPIHLSTDKRKKQQVEALASQHEMSFFNAQIKPHFLYNTFGNVIALCYTSPPDAARLLSHLSTYVRFIFENGRTDHDISIRQEVDMIDSYLAIEQTRFRDSFEVVKEIDDSLLDCTIPSLLIQPLVENAVRHGLYRHPGQKRLMISIQEQNGKIDIRVRDTGSGFESKESNESSGIGICNIKRRIQHLQGATFDLTSTLKRGTTVHLRLPKQERTNHINAYDFN</sequence>
<reference evidence="11" key="1">
    <citation type="journal article" date="2019" name="Int. J. Syst. Evol. Microbiol.">
        <title>The Global Catalogue of Microorganisms (GCM) 10K type strain sequencing project: providing services to taxonomists for standard genome sequencing and annotation.</title>
        <authorList>
            <consortium name="The Broad Institute Genomics Platform"/>
            <consortium name="The Broad Institute Genome Sequencing Center for Infectious Disease"/>
            <person name="Wu L."/>
            <person name="Ma J."/>
        </authorList>
    </citation>
    <scope>NUCLEOTIDE SEQUENCE [LARGE SCALE GENOMIC DNA]</scope>
    <source>
        <strain evidence="11">CCUG 55590</strain>
    </source>
</reference>
<dbReference type="Gene3D" id="3.30.565.10">
    <property type="entry name" value="Histidine kinase-like ATPase, C-terminal domain"/>
    <property type="match status" value="1"/>
</dbReference>
<evidence type="ECO:0000256" key="4">
    <source>
        <dbReference type="ARBA" id="ARBA00022741"/>
    </source>
</evidence>
<keyword evidence="8" id="KW-0472">Membrane</keyword>
<evidence type="ECO:0000256" key="7">
    <source>
        <dbReference type="ARBA" id="ARBA00023012"/>
    </source>
</evidence>
<evidence type="ECO:0000313" key="10">
    <source>
        <dbReference type="EMBL" id="MFC7388788.1"/>
    </source>
</evidence>
<feature type="transmembrane region" description="Helical" evidence="8">
    <location>
        <begin position="7"/>
        <end position="24"/>
    </location>
</feature>
<evidence type="ECO:0000256" key="2">
    <source>
        <dbReference type="ARBA" id="ARBA00012438"/>
    </source>
</evidence>
<accession>A0ABW2PHK5</accession>
<dbReference type="InterPro" id="IPR004358">
    <property type="entry name" value="Sig_transdc_His_kin-like_C"/>
</dbReference>
<dbReference type="EC" id="2.7.13.3" evidence="2"/>
<dbReference type="Pfam" id="PF06580">
    <property type="entry name" value="His_kinase"/>
    <property type="match status" value="1"/>
</dbReference>
<dbReference type="EMBL" id="JBHTCE010000001">
    <property type="protein sequence ID" value="MFC7388788.1"/>
    <property type="molecule type" value="Genomic_DNA"/>
</dbReference>
<keyword evidence="5 10" id="KW-0418">Kinase</keyword>
<organism evidence="10 11">
    <name type="scientific">Exiguobacterium aestuarii</name>
    <dbReference type="NCBI Taxonomy" id="273527"/>
    <lineage>
        <taxon>Bacteria</taxon>
        <taxon>Bacillati</taxon>
        <taxon>Bacillota</taxon>
        <taxon>Bacilli</taxon>
        <taxon>Bacillales</taxon>
        <taxon>Bacillales Family XII. Incertae Sedis</taxon>
        <taxon>Exiguobacterium</taxon>
    </lineage>
</organism>
<feature type="transmembrane region" description="Helical" evidence="8">
    <location>
        <begin position="326"/>
        <end position="347"/>
    </location>
</feature>
<keyword evidence="8" id="KW-1133">Transmembrane helix</keyword>
<dbReference type="InterPro" id="IPR010559">
    <property type="entry name" value="Sig_transdc_His_kin_internal"/>
</dbReference>
<keyword evidence="4" id="KW-0547">Nucleotide-binding</keyword>
<feature type="transmembrane region" description="Helical" evidence="8">
    <location>
        <begin position="238"/>
        <end position="257"/>
    </location>
</feature>
<evidence type="ECO:0000259" key="9">
    <source>
        <dbReference type="PROSITE" id="PS50109"/>
    </source>
</evidence>
<dbReference type="InterPro" id="IPR050640">
    <property type="entry name" value="Bact_2-comp_sensor_kinase"/>
</dbReference>
<dbReference type="SUPFAM" id="SSF55874">
    <property type="entry name" value="ATPase domain of HSP90 chaperone/DNA topoisomerase II/histidine kinase"/>
    <property type="match status" value="1"/>
</dbReference>
<dbReference type="RefSeq" id="WP_214786301.1">
    <property type="nucleotide sequence ID" value="NZ_JANIEL010000005.1"/>
</dbReference>
<evidence type="ECO:0000313" key="11">
    <source>
        <dbReference type="Proteomes" id="UP001596439"/>
    </source>
</evidence>
<dbReference type="Pfam" id="PF02518">
    <property type="entry name" value="HATPase_c"/>
    <property type="match status" value="1"/>
</dbReference>
<feature type="domain" description="Histidine kinase" evidence="9">
    <location>
        <begin position="490"/>
        <end position="582"/>
    </location>
</feature>
<keyword evidence="3 10" id="KW-0808">Transferase</keyword>
<keyword evidence="6" id="KW-0067">ATP-binding</keyword>
<name>A0ABW2PHK5_9BACL</name>
<feature type="transmembrane region" description="Helical" evidence="8">
    <location>
        <begin position="269"/>
        <end position="287"/>
    </location>
</feature>
<dbReference type="PANTHER" id="PTHR34220:SF7">
    <property type="entry name" value="SENSOR HISTIDINE KINASE YPDA"/>
    <property type="match status" value="1"/>
</dbReference>
<keyword evidence="11" id="KW-1185">Reference proteome</keyword>
<proteinExistence type="predicted"/>
<evidence type="ECO:0000256" key="3">
    <source>
        <dbReference type="ARBA" id="ARBA00022679"/>
    </source>
</evidence>
<dbReference type="PRINTS" id="PR00344">
    <property type="entry name" value="BCTRLSENSOR"/>
</dbReference>
<dbReference type="PANTHER" id="PTHR34220">
    <property type="entry name" value="SENSOR HISTIDINE KINASE YPDA"/>
    <property type="match status" value="1"/>
</dbReference>
<dbReference type="GO" id="GO:0004673">
    <property type="term" value="F:protein histidine kinase activity"/>
    <property type="evidence" value="ECO:0007669"/>
    <property type="project" value="UniProtKB-EC"/>
</dbReference>
<protein>
    <recommendedName>
        <fullName evidence="2">histidine kinase</fullName>
        <ecNumber evidence="2">2.7.13.3</ecNumber>
    </recommendedName>
</protein>
<comment type="catalytic activity">
    <reaction evidence="1">
        <text>ATP + protein L-histidine = ADP + protein N-phospho-L-histidine.</text>
        <dbReference type="EC" id="2.7.13.3"/>
    </reaction>
</comment>
<dbReference type="Proteomes" id="UP001596439">
    <property type="component" value="Unassembled WGS sequence"/>
</dbReference>
<keyword evidence="7" id="KW-0902">Two-component regulatory system</keyword>
<gene>
    <name evidence="10" type="ORF">ACFQO8_01455</name>
</gene>
<keyword evidence="8" id="KW-0812">Transmembrane</keyword>
<feature type="transmembrane region" description="Helical" evidence="8">
    <location>
        <begin position="209"/>
        <end position="226"/>
    </location>
</feature>
<feature type="transmembrane region" description="Helical" evidence="8">
    <location>
        <begin position="184"/>
        <end position="202"/>
    </location>
</feature>
<evidence type="ECO:0000256" key="6">
    <source>
        <dbReference type="ARBA" id="ARBA00022840"/>
    </source>
</evidence>
<dbReference type="InterPro" id="IPR003594">
    <property type="entry name" value="HATPase_dom"/>
</dbReference>
<dbReference type="SMART" id="SM00387">
    <property type="entry name" value="HATPase_c"/>
    <property type="match status" value="1"/>
</dbReference>
<evidence type="ECO:0000256" key="1">
    <source>
        <dbReference type="ARBA" id="ARBA00000085"/>
    </source>
</evidence>
<dbReference type="PROSITE" id="PS50109">
    <property type="entry name" value="HIS_KIN"/>
    <property type="match status" value="1"/>
</dbReference>
<feature type="transmembrane region" description="Helical" evidence="8">
    <location>
        <begin position="353"/>
        <end position="372"/>
    </location>
</feature>
<evidence type="ECO:0000256" key="8">
    <source>
        <dbReference type="SAM" id="Phobius"/>
    </source>
</evidence>